<evidence type="ECO:0000313" key="2">
    <source>
        <dbReference type="Proteomes" id="UP000075880"/>
    </source>
</evidence>
<dbReference type="Proteomes" id="UP000075880">
    <property type="component" value="Unassembled WGS sequence"/>
</dbReference>
<evidence type="ECO:0000313" key="1">
    <source>
        <dbReference type="EnsemblMetazoa" id="ENSAATROPP000254"/>
    </source>
</evidence>
<organism evidence="1 2">
    <name type="scientific">Anopheles atroparvus</name>
    <name type="common">European mosquito</name>
    <dbReference type="NCBI Taxonomy" id="41427"/>
    <lineage>
        <taxon>Eukaryota</taxon>
        <taxon>Metazoa</taxon>
        <taxon>Ecdysozoa</taxon>
        <taxon>Arthropoda</taxon>
        <taxon>Hexapoda</taxon>
        <taxon>Insecta</taxon>
        <taxon>Pterygota</taxon>
        <taxon>Neoptera</taxon>
        <taxon>Endopterygota</taxon>
        <taxon>Diptera</taxon>
        <taxon>Nematocera</taxon>
        <taxon>Culicoidea</taxon>
        <taxon>Culicidae</taxon>
        <taxon>Anophelinae</taxon>
        <taxon>Anopheles</taxon>
    </lineage>
</organism>
<reference evidence="1" key="1">
    <citation type="submission" date="2024-04" db="UniProtKB">
        <authorList>
            <consortium name="EnsemblMetazoa"/>
        </authorList>
    </citation>
    <scope>IDENTIFICATION</scope>
    <source>
        <strain evidence="1">EBRO</strain>
    </source>
</reference>
<name>A0AAG5CNW1_ANOAO</name>
<protein>
    <submittedName>
        <fullName evidence="1">Uncharacterized protein</fullName>
    </submittedName>
</protein>
<dbReference type="AlphaFoldDB" id="A0AAG5CNW1"/>
<dbReference type="EnsemblMetazoa" id="ENSAATROPT000269">
    <property type="protein sequence ID" value="ENSAATROPP000254"/>
    <property type="gene ID" value="ENSAATROPG000220"/>
</dbReference>
<proteinExistence type="predicted"/>
<sequence length="110" mass="12863">MRVAMTYRRLCRPRFGYSSLDPRGTFLAKLRDQRSSFHTIVWWPPWNLTRDARWNQNLLIPSRVACQITYKILIACAIISRATEQAHQPKARACSRDVCSEPFPELLVRS</sequence>
<accession>A0AAG5CNW1</accession>
<keyword evidence="2" id="KW-1185">Reference proteome</keyword>